<dbReference type="GO" id="GO:0005198">
    <property type="term" value="F:structural molecule activity"/>
    <property type="evidence" value="ECO:0007669"/>
    <property type="project" value="InterPro"/>
</dbReference>
<dbReference type="InterPro" id="IPR010667">
    <property type="entry name" value="Phage_T4_Gp19"/>
</dbReference>
<reference evidence="1 2" key="1">
    <citation type="submission" date="2017-02" db="EMBL/GenBank/DDBJ databases">
        <authorList>
            <person name="Peterson S.W."/>
        </authorList>
    </citation>
    <scope>NUCLEOTIDE SEQUENCE [LARGE SCALE GENOMIC DNA]</scope>
    <source>
        <strain evidence="1 2">DSM 22335</strain>
    </source>
</reference>
<name>A0A1T4PLV3_9BACT</name>
<organism evidence="1 2">
    <name type="scientific">Sediminibacterium ginsengisoli</name>
    <dbReference type="NCBI Taxonomy" id="413434"/>
    <lineage>
        <taxon>Bacteria</taxon>
        <taxon>Pseudomonadati</taxon>
        <taxon>Bacteroidota</taxon>
        <taxon>Chitinophagia</taxon>
        <taxon>Chitinophagales</taxon>
        <taxon>Chitinophagaceae</taxon>
        <taxon>Sediminibacterium</taxon>
    </lineage>
</organism>
<dbReference type="Proteomes" id="UP000190888">
    <property type="component" value="Unassembled WGS sequence"/>
</dbReference>
<dbReference type="EMBL" id="FUWH01000006">
    <property type="protein sequence ID" value="SJZ92545.1"/>
    <property type="molecule type" value="Genomic_DNA"/>
</dbReference>
<dbReference type="PANTHER" id="PTHR38009">
    <property type="entry name" value="CONSERVED HYPOTHETICAL PHAGE TAIL PROTEIN"/>
    <property type="match status" value="1"/>
</dbReference>
<evidence type="ECO:0000313" key="2">
    <source>
        <dbReference type="Proteomes" id="UP000190888"/>
    </source>
</evidence>
<accession>A0A1T4PLV3</accession>
<dbReference type="OrthoDB" id="9799891at2"/>
<sequence>MATVYPYTIPVGFSFKVIFPALFFLDGNECSFQDVSGINVSITTTDIQEGGVNTLYKLPEKVKYDNLVLKRGLLKSSSLYLWMRSSFRDFSFTPMDIIVNLQDEKGTPSVSWAFRKAYPVALKISDLKAMDNAIVIETLELAYSYFERTDI</sequence>
<evidence type="ECO:0000313" key="1">
    <source>
        <dbReference type="EMBL" id="SJZ92545.1"/>
    </source>
</evidence>
<dbReference type="Pfam" id="PF06841">
    <property type="entry name" value="Phage_T4_gp19"/>
    <property type="match status" value="1"/>
</dbReference>
<keyword evidence="2" id="KW-1185">Reference proteome</keyword>
<protein>
    <submittedName>
        <fullName evidence="1">Conserved hypothetical phage tail region protein</fullName>
    </submittedName>
</protein>
<dbReference type="InterPro" id="IPR011747">
    <property type="entry name" value="CHP02241"/>
</dbReference>
<dbReference type="AlphaFoldDB" id="A0A1T4PLV3"/>
<dbReference type="RefSeq" id="WP_078831667.1">
    <property type="nucleotide sequence ID" value="NZ_FUWH01000006.1"/>
</dbReference>
<dbReference type="PANTHER" id="PTHR38009:SF1">
    <property type="entry name" value="CONSERVED HYPOTHETICAL PHAGE TAIL PROTEIN"/>
    <property type="match status" value="1"/>
</dbReference>
<gene>
    <name evidence="1" type="ORF">SAMN04488132_10688</name>
</gene>
<proteinExistence type="predicted"/>
<dbReference type="STRING" id="413434.SAMN04488132_10688"/>
<dbReference type="NCBIfam" id="TIGR02241">
    <property type="entry name" value="conserved hypothetical phage tail region protein"/>
    <property type="match status" value="1"/>
</dbReference>